<keyword evidence="3" id="KW-1185">Reference proteome</keyword>
<evidence type="ECO:0000313" key="2">
    <source>
        <dbReference type="EMBL" id="MDM8563907.1"/>
    </source>
</evidence>
<comment type="caution">
    <text evidence="2">The sequence shown here is derived from an EMBL/GenBank/DDBJ whole genome shotgun (WGS) entry which is preliminary data.</text>
</comment>
<keyword evidence="1" id="KW-1133">Transmembrane helix</keyword>
<dbReference type="InterPro" id="IPR025489">
    <property type="entry name" value="DUF4381"/>
</dbReference>
<name>A0ABT7VWF6_9GAMM</name>
<evidence type="ECO:0000256" key="1">
    <source>
        <dbReference type="SAM" id="Phobius"/>
    </source>
</evidence>
<feature type="non-terminal residue" evidence="2">
    <location>
        <position position="176"/>
    </location>
</feature>
<reference evidence="2" key="1">
    <citation type="submission" date="2023-06" db="EMBL/GenBank/DDBJ databases">
        <title>Uncultivated large filamentous bacteria from sulfidic sediments reveal new species and different genomic features in energy metabolism and defense.</title>
        <authorList>
            <person name="Fonseca A."/>
        </authorList>
    </citation>
    <scope>NUCLEOTIDE SEQUENCE</scope>
    <source>
        <strain evidence="2">HSG4</strain>
    </source>
</reference>
<evidence type="ECO:0000313" key="3">
    <source>
        <dbReference type="Proteomes" id="UP001171945"/>
    </source>
</evidence>
<keyword evidence="1" id="KW-0812">Transmembrane</keyword>
<dbReference type="Pfam" id="PF14316">
    <property type="entry name" value="DUF4381"/>
    <property type="match status" value="1"/>
</dbReference>
<sequence length="176" mass="20641">MPTIEADRWARKRPCPPYLANYSQTIMEPQLPLRDIHLPEPITWWPPAPGWWLLLILFCTLILVIFLLRRRAAKKRREPKQIALRELEKLQTKYQQNPQKLVQEISILLRRFCLSYYPRAEVASLTGEAWLQFLDKQVEGQQFTQGQGRCLIEAPYIPNSDIEAETVITLCKTVIN</sequence>
<accession>A0ABT7VWF6</accession>
<organism evidence="2 3">
    <name type="scientific">Candidatus Marithioploca araucensis</name>
    <dbReference type="NCBI Taxonomy" id="70273"/>
    <lineage>
        <taxon>Bacteria</taxon>
        <taxon>Pseudomonadati</taxon>
        <taxon>Pseudomonadota</taxon>
        <taxon>Gammaproteobacteria</taxon>
        <taxon>Thiotrichales</taxon>
        <taxon>Thiotrichaceae</taxon>
        <taxon>Candidatus Marithioploca</taxon>
    </lineage>
</organism>
<keyword evidence="1" id="KW-0472">Membrane</keyword>
<dbReference type="Proteomes" id="UP001171945">
    <property type="component" value="Unassembled WGS sequence"/>
</dbReference>
<protein>
    <submittedName>
        <fullName evidence="2">DUF4381 domain-containing protein</fullName>
    </submittedName>
</protein>
<feature type="transmembrane region" description="Helical" evidence="1">
    <location>
        <begin position="50"/>
        <end position="68"/>
    </location>
</feature>
<gene>
    <name evidence="2" type="ORF">QUF54_11190</name>
</gene>
<proteinExistence type="predicted"/>
<dbReference type="EMBL" id="JAUCGM010000956">
    <property type="protein sequence ID" value="MDM8563907.1"/>
    <property type="molecule type" value="Genomic_DNA"/>
</dbReference>